<evidence type="ECO:0000313" key="1">
    <source>
        <dbReference type="EMBL" id="OQR41873.1"/>
    </source>
</evidence>
<dbReference type="Pfam" id="PF04402">
    <property type="entry name" value="SIMPL"/>
    <property type="match status" value="1"/>
</dbReference>
<dbReference type="Gene3D" id="3.30.110.170">
    <property type="entry name" value="Protein of unknown function (DUF541), domain 1"/>
    <property type="match status" value="1"/>
</dbReference>
<dbReference type="AlphaFoldDB" id="A0A1V9VD45"/>
<dbReference type="InterPro" id="IPR007497">
    <property type="entry name" value="SIMPL/DUF541"/>
</dbReference>
<dbReference type="EMBL" id="LNTC01000023">
    <property type="protein sequence ID" value="OQR41873.1"/>
    <property type="molecule type" value="Genomic_DNA"/>
</dbReference>
<dbReference type="RefSeq" id="WP_081560427.1">
    <property type="nucleotide sequence ID" value="NZ_JAMXDH010000001.1"/>
</dbReference>
<proteinExistence type="predicted"/>
<sequence length="230" mass="26505">MKKLLAVAILLPILSFSYEINFNKSFSKVVNPDLLTTNINISVEKKDEKSVNIEVEKFNNFLKNTKNITIKNTNYNLTPKYDYENNKSIFKGFIANTRFIIESKDPKEINNFLADLMALKDSLKSDDIKINISNLSWEIGENLQNKNIDELRVEVLLWIGNYTKELSNKIGKKCEIKNVNINENFDYPTFKNRVMSSSLDMVNSSESINISPINTEEIIKINTNFVLDCK</sequence>
<dbReference type="Gene3D" id="3.30.70.2970">
    <property type="entry name" value="Protein of unknown function (DUF541), domain 2"/>
    <property type="match status" value="1"/>
</dbReference>
<reference evidence="1 2" key="1">
    <citation type="submission" date="2017-04" db="EMBL/GenBank/DDBJ databases">
        <title>Accumulation and expression of multiple antibiotic resistance genes in Arcobacter cryaerophilus that thrives in sewage.</title>
        <authorList>
            <person name="Millar J.A."/>
            <person name="Raghavan R."/>
        </authorList>
    </citation>
    <scope>NUCLEOTIDE SEQUENCE [LARGE SCALE GENOMIC DNA]</scope>
    <source>
        <strain evidence="1 2">AZT-1</strain>
    </source>
</reference>
<accession>A0A1V9VD45</accession>
<name>A0A1V9VD45_9BACT</name>
<organism evidence="1 2">
    <name type="scientific">Aliarcobacter cryaerophilus</name>
    <dbReference type="NCBI Taxonomy" id="28198"/>
    <lineage>
        <taxon>Bacteria</taxon>
        <taxon>Pseudomonadati</taxon>
        <taxon>Campylobacterota</taxon>
        <taxon>Epsilonproteobacteria</taxon>
        <taxon>Campylobacterales</taxon>
        <taxon>Arcobacteraceae</taxon>
        <taxon>Aliarcobacter</taxon>
    </lineage>
</organism>
<dbReference type="Proteomes" id="UP000192599">
    <property type="component" value="Unassembled WGS sequence"/>
</dbReference>
<gene>
    <name evidence="1" type="ORF">AS859_03130</name>
</gene>
<comment type="caution">
    <text evidence="1">The sequence shown here is derived from an EMBL/GenBank/DDBJ whole genome shotgun (WGS) entry which is preliminary data.</text>
</comment>
<evidence type="ECO:0000313" key="2">
    <source>
        <dbReference type="Proteomes" id="UP000192599"/>
    </source>
</evidence>
<protein>
    <submittedName>
        <fullName evidence="1">SIMPL domain-containing protein</fullName>
    </submittedName>
</protein>